<proteinExistence type="predicted"/>
<reference evidence="2" key="1">
    <citation type="submission" date="2016-11" db="EMBL/GenBank/DDBJ databases">
        <title>Genome sequence of Candidatus Phytoplasma solani strain SA-1.</title>
        <authorList>
            <person name="Haryono M."/>
            <person name="Samarzija I."/>
            <person name="Seruga Music M."/>
            <person name="Hogenhout S."/>
            <person name="Kuo C.-H."/>
        </authorList>
    </citation>
    <scope>NUCLEOTIDE SEQUENCE [LARGE SCALE GENOMIC DNA]</scope>
    <source>
        <strain evidence="2">SA-1</strain>
    </source>
</reference>
<accession>A0A421NZ09</accession>
<comment type="caution">
    <text evidence="1">The sequence shown here is derived from an EMBL/GenBank/DDBJ whole genome shotgun (WGS) entry which is preliminary data.</text>
</comment>
<name>A0A421NZ09_9MOLU</name>
<keyword evidence="2" id="KW-1185">Reference proteome</keyword>
<dbReference type="EMBL" id="MPBG01000001">
    <property type="protein sequence ID" value="RMI89236.1"/>
    <property type="molecule type" value="Genomic_DNA"/>
</dbReference>
<protein>
    <submittedName>
        <fullName evidence="1">Uncharacterized protein</fullName>
    </submittedName>
</protein>
<sequence length="46" mass="5536">MYEDMLTGAENYKKILEDRFKNTKKQYQDNILSKLNSLYQITSTEE</sequence>
<dbReference type="Proteomes" id="UP000283896">
    <property type="component" value="Unassembled WGS sequence"/>
</dbReference>
<evidence type="ECO:0000313" key="2">
    <source>
        <dbReference type="Proteomes" id="UP000283896"/>
    </source>
</evidence>
<organism evidence="1 2">
    <name type="scientific">Candidatus Phytoplasma solani</name>
    <dbReference type="NCBI Taxonomy" id="69896"/>
    <lineage>
        <taxon>Bacteria</taxon>
        <taxon>Bacillati</taxon>
        <taxon>Mycoplasmatota</taxon>
        <taxon>Mollicutes</taxon>
        <taxon>Acholeplasmatales</taxon>
        <taxon>Acholeplasmataceae</taxon>
        <taxon>Candidatus Phytoplasma</taxon>
        <taxon>16SrXII (Stolbur group)</taxon>
    </lineage>
</organism>
<evidence type="ECO:0000313" key="1">
    <source>
        <dbReference type="EMBL" id="RMI89236.1"/>
    </source>
</evidence>
<gene>
    <name evidence="1" type="ORF">PSSA1_v1c1160</name>
</gene>
<dbReference type="AlphaFoldDB" id="A0A421NZ09"/>